<feature type="region of interest" description="Disordered" evidence="1">
    <location>
        <begin position="407"/>
        <end position="486"/>
    </location>
</feature>
<organism evidence="2 3">
    <name type="scientific">Oikopleura dioica</name>
    <name type="common">Tunicate</name>
    <dbReference type="NCBI Taxonomy" id="34765"/>
    <lineage>
        <taxon>Eukaryota</taxon>
        <taxon>Metazoa</taxon>
        <taxon>Chordata</taxon>
        <taxon>Tunicata</taxon>
        <taxon>Appendicularia</taxon>
        <taxon>Copelata</taxon>
        <taxon>Oikopleuridae</taxon>
        <taxon>Oikopleura</taxon>
    </lineage>
</organism>
<feature type="region of interest" description="Disordered" evidence="1">
    <location>
        <begin position="271"/>
        <end position="372"/>
    </location>
</feature>
<sequence length="801" mass="89139">MSSSFNISLSGRPKTAPAKTARQAYKSSSSVYSSISSINSSNSFNSSTICPDSNRTLTPDEIKEEIFDSSSVRESVYSPASICEENFAPAEDFQEISHHKKSEDSEPSPKPSPSFRKSTFQKKNHVAPLNNTTTRTSQAAVSPPEARIEVSNPATGQISPKKRPQLSYKPYFNNIKASSKVEEERIKEEKRRNPNWPHFQEKMPETSQTTIKINSQKEPSPPERSESERSIESHARIPSSTITTDSGFADDQNQIKPTVNEVQRKPAATNIVKIGSITPRKIAPPTPGEKPKINVKTLRSRAQSPVRKVQEMAVSDKELPPRTSSPSHVMSPTRQRKSAGSTASTTPGPRPVGVQSMMMSGRQTPDDDTCSIVSTDSSVRKISKTGPGRAWYYGYMNNFKGQGSDFTDLSTKKLSEPRPQSASKNLSFMSPPAQPRGRSKEFQESRRKFRDHSVDTLFSRNSGDPNGTEENQPAPRRSKGFSGIRRRFAKKSVDDISKENRVSLHESMIRPEVVARKEETVQDNPDHLELHESQRINTMRAKSKPQNFSKVRQMWKTGDEKGLRGEREIHQSMLTKDELFLTGGVFASVQDDSDRDGGIRSLILCLRDGFILNFIFDSGKLDGTASYTDISTNDSKGLGSHLILRFDEIVDGDPRIDTELFVQDRHPLVGHLINTYDASQKQKPGGSLRIFVGDRSIGAGNVRQANIRYPDGSSEEMKNSDLPGAFVFLVNRLRGTTVQRAQVSLREVQKTPSAKKSSSTTDPFLSFNSQNAEVKNTDDDVYNLLLRKDRPDLAPKEPQKA</sequence>
<feature type="compositionally biased region" description="Polar residues" evidence="1">
    <location>
        <begin position="762"/>
        <end position="772"/>
    </location>
</feature>
<feature type="compositionally biased region" description="Polar residues" evidence="1">
    <location>
        <begin position="205"/>
        <end position="217"/>
    </location>
</feature>
<gene>
    <name evidence="2" type="ORF">OKIOD_LOCUS12744</name>
</gene>
<accession>A0ABN7T2C2</accession>
<dbReference type="Proteomes" id="UP001158576">
    <property type="component" value="Chromosome 2"/>
</dbReference>
<feature type="compositionally biased region" description="Polar residues" evidence="1">
    <location>
        <begin position="418"/>
        <end position="428"/>
    </location>
</feature>
<evidence type="ECO:0000313" key="2">
    <source>
        <dbReference type="EMBL" id="CAG5109445.1"/>
    </source>
</evidence>
<feature type="region of interest" description="Disordered" evidence="1">
    <location>
        <begin position="1"/>
        <end position="74"/>
    </location>
</feature>
<feature type="compositionally biased region" description="Basic and acidic residues" evidence="1">
    <location>
        <begin position="308"/>
        <end position="320"/>
    </location>
</feature>
<keyword evidence="3" id="KW-1185">Reference proteome</keyword>
<feature type="compositionally biased region" description="Basic and acidic residues" evidence="1">
    <location>
        <begin position="220"/>
        <end position="235"/>
    </location>
</feature>
<protein>
    <submittedName>
        <fullName evidence="2">Oidioi.mRNA.OKI2018_I69.chr2.g3979.t1.cds</fullName>
    </submittedName>
</protein>
<feature type="compositionally biased region" description="Low complexity" evidence="1">
    <location>
        <begin position="27"/>
        <end position="49"/>
    </location>
</feature>
<feature type="compositionally biased region" description="Polar residues" evidence="1">
    <location>
        <begin position="456"/>
        <end position="471"/>
    </location>
</feature>
<feature type="region of interest" description="Disordered" evidence="1">
    <location>
        <begin position="88"/>
        <end position="252"/>
    </location>
</feature>
<feature type="compositionally biased region" description="Polar residues" evidence="1">
    <location>
        <begin position="322"/>
        <end position="347"/>
    </location>
</feature>
<reference evidence="2 3" key="1">
    <citation type="submission" date="2021-04" db="EMBL/GenBank/DDBJ databases">
        <authorList>
            <person name="Bliznina A."/>
        </authorList>
    </citation>
    <scope>NUCLEOTIDE SEQUENCE [LARGE SCALE GENOMIC DNA]</scope>
</reference>
<feature type="compositionally biased region" description="Polar residues" evidence="1">
    <location>
        <begin position="238"/>
        <end position="252"/>
    </location>
</feature>
<proteinExistence type="predicted"/>
<name>A0ABN7T2C2_OIKDI</name>
<feature type="compositionally biased region" description="Basic and acidic residues" evidence="1">
    <location>
        <begin position="438"/>
        <end position="454"/>
    </location>
</feature>
<feature type="compositionally biased region" description="Basic and acidic residues" evidence="1">
    <location>
        <begin position="179"/>
        <end position="192"/>
    </location>
</feature>
<feature type="compositionally biased region" description="Basic residues" evidence="1">
    <location>
        <begin position="476"/>
        <end position="486"/>
    </location>
</feature>
<feature type="compositionally biased region" description="Polar residues" evidence="1">
    <location>
        <begin position="129"/>
        <end position="140"/>
    </location>
</feature>
<dbReference type="EMBL" id="OU015567">
    <property type="protein sequence ID" value="CAG5109445.1"/>
    <property type="molecule type" value="Genomic_DNA"/>
</dbReference>
<evidence type="ECO:0000256" key="1">
    <source>
        <dbReference type="SAM" id="MobiDB-lite"/>
    </source>
</evidence>
<feature type="region of interest" description="Disordered" evidence="1">
    <location>
        <begin position="748"/>
        <end position="772"/>
    </location>
</feature>
<evidence type="ECO:0000313" key="3">
    <source>
        <dbReference type="Proteomes" id="UP001158576"/>
    </source>
</evidence>
<feature type="compositionally biased region" description="Basic and acidic residues" evidence="1">
    <location>
        <begin position="95"/>
        <end position="104"/>
    </location>
</feature>
<feature type="compositionally biased region" description="Low complexity" evidence="1">
    <location>
        <begin position="750"/>
        <end position="761"/>
    </location>
</feature>